<dbReference type="EMBL" id="BRPJ01000101">
    <property type="protein sequence ID" value="GLB32967.1"/>
    <property type="molecule type" value="Genomic_DNA"/>
</dbReference>
<dbReference type="Proteomes" id="UP001419084">
    <property type="component" value="Unassembled WGS sequence"/>
</dbReference>
<organism evidence="1 2">
    <name type="scientific">Lacrimispora amygdalina</name>
    <dbReference type="NCBI Taxonomy" id="253257"/>
    <lineage>
        <taxon>Bacteria</taxon>
        <taxon>Bacillati</taxon>
        <taxon>Bacillota</taxon>
        <taxon>Clostridia</taxon>
        <taxon>Lachnospirales</taxon>
        <taxon>Lachnospiraceae</taxon>
        <taxon>Lacrimispora</taxon>
    </lineage>
</organism>
<comment type="caution">
    <text evidence="1">The sequence shown here is derived from an EMBL/GenBank/DDBJ whole genome shotgun (WGS) entry which is preliminary data.</text>
</comment>
<evidence type="ECO:0000313" key="2">
    <source>
        <dbReference type="Proteomes" id="UP001419084"/>
    </source>
</evidence>
<protein>
    <recommendedName>
        <fullName evidence="3">Hydroxymyristoyl-ACP dehydratase</fullName>
    </recommendedName>
</protein>
<name>A0ABQ5MDN2_9FIRM</name>
<evidence type="ECO:0008006" key="3">
    <source>
        <dbReference type="Google" id="ProtNLM"/>
    </source>
</evidence>
<accession>A0ABQ5MDN2</accession>
<proteinExistence type="predicted"/>
<keyword evidence="2" id="KW-1185">Reference proteome</keyword>
<gene>
    <name evidence="1" type="ORF">LAD12857_48900</name>
</gene>
<evidence type="ECO:0000313" key="1">
    <source>
        <dbReference type="EMBL" id="GLB32967.1"/>
    </source>
</evidence>
<sequence>MNEQPVSQIPIKGDWGCFPNKQICEDCTEGKIEKMSEPVQVYTACQFVTP</sequence>
<reference evidence="1 2" key="1">
    <citation type="journal article" date="2024" name="Int. J. Syst. Evol. Microbiol.">
        <title>Lacrimispora brassicae sp. nov. isolated from fermented cabbage, and proposal of Clostridium indicum Gundawar et al. 2019 and Clostridium methoxybenzovorans Mechichi et al. 1999 as heterotypic synonyms of Lacrimispora amygdalina (Parshina et al. 2003) Haas and Blanchard 2020 and Lacrimispora indolis (McClung and McCoy 1957) Haas and Blanchard 2020, respectively.</title>
        <authorList>
            <person name="Kobayashi H."/>
            <person name="Tanizawa Y."/>
            <person name="Sakamoto M."/>
            <person name="Ohkuma M."/>
            <person name="Tohno M."/>
        </authorList>
    </citation>
    <scope>NUCLEOTIDE SEQUENCE [LARGE SCALE GENOMIC DNA]</scope>
    <source>
        <strain evidence="1 2">DSM 12857</strain>
    </source>
</reference>